<evidence type="ECO:0000259" key="3">
    <source>
        <dbReference type="PROSITE" id="PS51186"/>
    </source>
</evidence>
<dbReference type="PANTHER" id="PTHR43420">
    <property type="entry name" value="ACETYLTRANSFERASE"/>
    <property type="match status" value="1"/>
</dbReference>
<keyword evidence="2" id="KW-0012">Acyltransferase</keyword>
<accession>A0ABS6JDB5</accession>
<dbReference type="EMBL" id="JAHQCS010000077">
    <property type="protein sequence ID" value="MBU9711566.1"/>
    <property type="molecule type" value="Genomic_DNA"/>
</dbReference>
<evidence type="ECO:0000256" key="1">
    <source>
        <dbReference type="ARBA" id="ARBA00022679"/>
    </source>
</evidence>
<sequence>MLHQATEMEKEFILTKAADSLNEGMNKKPGISKEKAEELLTSVLNSGAYYLVHCNEEEEIQGWALIGENMDYISEKKVGFIFDLHVLTEHRGKGLSKVLIKESVNELKNKGYSEVRLNVYASNFAKDVYKRLGFSELQSIMYLKV</sequence>
<evidence type="ECO:0000313" key="5">
    <source>
        <dbReference type="Proteomes" id="UP000784880"/>
    </source>
</evidence>
<dbReference type="PROSITE" id="PS51186">
    <property type="entry name" value="GNAT"/>
    <property type="match status" value="1"/>
</dbReference>
<protein>
    <submittedName>
        <fullName evidence="4">GNAT family N-acetyltransferase</fullName>
    </submittedName>
</protein>
<name>A0ABS6JDB5_9BACI</name>
<feature type="domain" description="N-acetyltransferase" evidence="3">
    <location>
        <begin position="1"/>
        <end position="145"/>
    </location>
</feature>
<keyword evidence="5" id="KW-1185">Reference proteome</keyword>
<gene>
    <name evidence="4" type="ORF">KS419_07445</name>
</gene>
<organism evidence="4 5">
    <name type="scientific">Evansella tamaricis</name>
    <dbReference type="NCBI Taxonomy" id="2069301"/>
    <lineage>
        <taxon>Bacteria</taxon>
        <taxon>Bacillati</taxon>
        <taxon>Bacillota</taxon>
        <taxon>Bacilli</taxon>
        <taxon>Bacillales</taxon>
        <taxon>Bacillaceae</taxon>
        <taxon>Evansella</taxon>
    </lineage>
</organism>
<evidence type="ECO:0000313" key="4">
    <source>
        <dbReference type="EMBL" id="MBU9711566.1"/>
    </source>
</evidence>
<dbReference type="Pfam" id="PF13673">
    <property type="entry name" value="Acetyltransf_10"/>
    <property type="match status" value="1"/>
</dbReference>
<reference evidence="4 5" key="1">
    <citation type="submission" date="2021-06" db="EMBL/GenBank/DDBJ databases">
        <title>Bacillus sp. RD4P76, an endophyte from a halophyte.</title>
        <authorList>
            <person name="Sun J.-Q."/>
        </authorList>
    </citation>
    <scope>NUCLEOTIDE SEQUENCE [LARGE SCALE GENOMIC DNA]</scope>
    <source>
        <strain evidence="4 5">CGMCC 1.15917</strain>
    </source>
</reference>
<dbReference type="PANTHER" id="PTHR43420:SF41">
    <property type="entry name" value="IAA ACETYLTRANSFERASE"/>
    <property type="match status" value="1"/>
</dbReference>
<proteinExistence type="predicted"/>
<evidence type="ECO:0000256" key="2">
    <source>
        <dbReference type="ARBA" id="ARBA00023315"/>
    </source>
</evidence>
<comment type="caution">
    <text evidence="4">The sequence shown here is derived from an EMBL/GenBank/DDBJ whole genome shotgun (WGS) entry which is preliminary data.</text>
</comment>
<keyword evidence="1" id="KW-0808">Transferase</keyword>
<dbReference type="RefSeq" id="WP_217065514.1">
    <property type="nucleotide sequence ID" value="NZ_JAHQCS010000077.1"/>
</dbReference>
<dbReference type="CDD" id="cd04301">
    <property type="entry name" value="NAT_SF"/>
    <property type="match status" value="1"/>
</dbReference>
<dbReference type="InterPro" id="IPR050680">
    <property type="entry name" value="YpeA/RimI_acetyltransf"/>
</dbReference>
<dbReference type="InterPro" id="IPR000182">
    <property type="entry name" value="GNAT_dom"/>
</dbReference>
<dbReference type="Proteomes" id="UP000784880">
    <property type="component" value="Unassembled WGS sequence"/>
</dbReference>